<dbReference type="SUPFAM" id="SSF55073">
    <property type="entry name" value="Nucleotide cyclase"/>
    <property type="match status" value="1"/>
</dbReference>
<dbReference type="RefSeq" id="WP_187737331.1">
    <property type="nucleotide sequence ID" value="NZ_CP060790.1"/>
</dbReference>
<keyword evidence="3" id="KW-1133">Transmembrane helix</keyword>
<dbReference type="Proteomes" id="UP000516057">
    <property type="component" value="Chromosome"/>
</dbReference>
<feature type="transmembrane region" description="Helical" evidence="3">
    <location>
        <begin position="149"/>
        <end position="167"/>
    </location>
</feature>
<feature type="domain" description="HAMP" evidence="4">
    <location>
        <begin position="169"/>
        <end position="226"/>
    </location>
</feature>
<dbReference type="KEGG" id="amon:H9L24_05640"/>
<dbReference type="Gene3D" id="6.10.340.10">
    <property type="match status" value="1"/>
</dbReference>
<dbReference type="PROSITE" id="PS50887">
    <property type="entry name" value="GGDEF"/>
    <property type="match status" value="1"/>
</dbReference>
<reference evidence="6 7" key="1">
    <citation type="submission" date="2020-08" db="EMBL/GenBank/DDBJ databases">
        <title>Genome sequence of Acidovorax monticola KACC 19171T.</title>
        <authorList>
            <person name="Hyun D.-W."/>
            <person name="Bae J.-W."/>
        </authorList>
    </citation>
    <scope>NUCLEOTIDE SEQUENCE [LARGE SCALE GENOMIC DNA]</scope>
    <source>
        <strain evidence="6 7">KACC 19171</strain>
    </source>
</reference>
<dbReference type="FunFam" id="3.30.70.270:FF:000001">
    <property type="entry name" value="Diguanylate cyclase domain protein"/>
    <property type="match status" value="1"/>
</dbReference>
<accession>A0A7H0HII4</accession>
<evidence type="ECO:0000259" key="5">
    <source>
        <dbReference type="PROSITE" id="PS50887"/>
    </source>
</evidence>
<dbReference type="AlphaFoldDB" id="A0A7H0HII4"/>
<evidence type="ECO:0000256" key="3">
    <source>
        <dbReference type="SAM" id="Phobius"/>
    </source>
</evidence>
<protein>
    <recommendedName>
        <fullName evidence="1">diguanylate cyclase</fullName>
        <ecNumber evidence="1">2.7.7.65</ecNumber>
    </recommendedName>
</protein>
<proteinExistence type="predicted"/>
<dbReference type="CDD" id="cd01949">
    <property type="entry name" value="GGDEF"/>
    <property type="match status" value="1"/>
</dbReference>
<dbReference type="GO" id="GO:0052621">
    <property type="term" value="F:diguanylate cyclase activity"/>
    <property type="evidence" value="ECO:0007669"/>
    <property type="project" value="UniProtKB-EC"/>
</dbReference>
<dbReference type="GO" id="GO:0016020">
    <property type="term" value="C:membrane"/>
    <property type="evidence" value="ECO:0007669"/>
    <property type="project" value="InterPro"/>
</dbReference>
<dbReference type="InterPro" id="IPR003660">
    <property type="entry name" value="HAMP_dom"/>
</dbReference>
<dbReference type="PROSITE" id="PS50885">
    <property type="entry name" value="HAMP"/>
    <property type="match status" value="1"/>
</dbReference>
<sequence length="413" mass="46196">MPSSPPFRSIATLLIQRIAVLALLCMALLGGVHAVLEYRHAQARFDKDVRVVAENSLRLLSTALWDIEPAAVQSQVDWLVHLPEVGHAHVRSVTGPVFEAGASGYDSLPPTVVLPIAAPEGSSVIGELEIWANTEYFGMEVLAKTLRVLGGYALFALLVCLVVAWVLRRELQEPLQQMARFAAELKPDTLSRPLTLVRRDPRHLDEIDFMARGFQRLQGDVRHHIQMLDTRVAERTQQLESLVEEVKRLSMIDALTGCFNRRAMDERLPAEVERSHRYKRPLSVVFADLDHFKRVNDELGHAAGDLVLRDIAQRYRSALRSQVDWVVRYGGEEFFIVLPESQEQEALHLAYRLRAITRSAPVRVDGRDLHVTASFGVAQLAPGEAAEQLMARADALLYRAKVEGRDCVRGGSA</sequence>
<dbReference type="Gene3D" id="3.30.70.270">
    <property type="match status" value="1"/>
</dbReference>
<dbReference type="EMBL" id="CP060790">
    <property type="protein sequence ID" value="QNP60350.1"/>
    <property type="molecule type" value="Genomic_DNA"/>
</dbReference>
<name>A0A7H0HII4_9BURK</name>
<dbReference type="GO" id="GO:0007165">
    <property type="term" value="P:signal transduction"/>
    <property type="evidence" value="ECO:0007669"/>
    <property type="project" value="InterPro"/>
</dbReference>
<evidence type="ECO:0000259" key="4">
    <source>
        <dbReference type="PROSITE" id="PS50885"/>
    </source>
</evidence>
<evidence type="ECO:0000313" key="7">
    <source>
        <dbReference type="Proteomes" id="UP000516057"/>
    </source>
</evidence>
<dbReference type="InterPro" id="IPR043128">
    <property type="entry name" value="Rev_trsase/Diguanyl_cyclase"/>
</dbReference>
<evidence type="ECO:0000313" key="6">
    <source>
        <dbReference type="EMBL" id="QNP60350.1"/>
    </source>
</evidence>
<dbReference type="SMART" id="SM00267">
    <property type="entry name" value="GGDEF"/>
    <property type="match status" value="1"/>
</dbReference>
<dbReference type="InterPro" id="IPR029787">
    <property type="entry name" value="Nucleotide_cyclase"/>
</dbReference>
<dbReference type="PANTHER" id="PTHR45138:SF9">
    <property type="entry name" value="DIGUANYLATE CYCLASE DGCM-RELATED"/>
    <property type="match status" value="1"/>
</dbReference>
<evidence type="ECO:0000256" key="1">
    <source>
        <dbReference type="ARBA" id="ARBA00012528"/>
    </source>
</evidence>
<dbReference type="NCBIfam" id="TIGR00254">
    <property type="entry name" value="GGDEF"/>
    <property type="match status" value="1"/>
</dbReference>
<keyword evidence="7" id="KW-1185">Reference proteome</keyword>
<dbReference type="InterPro" id="IPR000160">
    <property type="entry name" value="GGDEF_dom"/>
</dbReference>
<keyword evidence="3" id="KW-0472">Membrane</keyword>
<keyword evidence="3" id="KW-0812">Transmembrane</keyword>
<organism evidence="6 7">
    <name type="scientific">Paenacidovorax monticola</name>
    <dbReference type="NCBI Taxonomy" id="1926868"/>
    <lineage>
        <taxon>Bacteria</taxon>
        <taxon>Pseudomonadati</taxon>
        <taxon>Pseudomonadota</taxon>
        <taxon>Betaproteobacteria</taxon>
        <taxon>Burkholderiales</taxon>
        <taxon>Comamonadaceae</taxon>
        <taxon>Paenacidovorax</taxon>
    </lineage>
</organism>
<feature type="domain" description="GGDEF" evidence="5">
    <location>
        <begin position="280"/>
        <end position="413"/>
    </location>
</feature>
<dbReference type="InterPro" id="IPR050469">
    <property type="entry name" value="Diguanylate_Cyclase"/>
</dbReference>
<dbReference type="Pfam" id="PF00990">
    <property type="entry name" value="GGDEF"/>
    <property type="match status" value="1"/>
</dbReference>
<dbReference type="PANTHER" id="PTHR45138">
    <property type="entry name" value="REGULATORY COMPONENTS OF SENSORY TRANSDUCTION SYSTEM"/>
    <property type="match status" value="1"/>
</dbReference>
<evidence type="ECO:0000256" key="2">
    <source>
        <dbReference type="ARBA" id="ARBA00034247"/>
    </source>
</evidence>
<dbReference type="EC" id="2.7.7.65" evidence="1"/>
<gene>
    <name evidence="6" type="ORF">H9L24_05640</name>
</gene>
<comment type="catalytic activity">
    <reaction evidence="2">
        <text>2 GTP = 3',3'-c-di-GMP + 2 diphosphate</text>
        <dbReference type="Rhea" id="RHEA:24898"/>
        <dbReference type="ChEBI" id="CHEBI:33019"/>
        <dbReference type="ChEBI" id="CHEBI:37565"/>
        <dbReference type="ChEBI" id="CHEBI:58805"/>
        <dbReference type="EC" id="2.7.7.65"/>
    </reaction>
</comment>